<reference evidence="3 4" key="1">
    <citation type="submission" date="2020-02" db="EMBL/GenBank/DDBJ databases">
        <title>Draft genome sequence of two Spirosoma agri KCTC 52727 and Spirosoma terrae KCTC 52035.</title>
        <authorList>
            <person name="Rojas J."/>
            <person name="Ambika Manirajan B."/>
            <person name="Ratering S."/>
            <person name="Suarez C."/>
            <person name="Schnell S."/>
        </authorList>
    </citation>
    <scope>NUCLEOTIDE SEQUENCE [LARGE SCALE GENOMIC DNA]</scope>
    <source>
        <strain evidence="3 4">KCTC 52727</strain>
    </source>
</reference>
<accession>A0A6M0ILF6</accession>
<dbReference type="GO" id="GO:0000723">
    <property type="term" value="P:telomere maintenance"/>
    <property type="evidence" value="ECO:0007669"/>
    <property type="project" value="InterPro"/>
</dbReference>
<dbReference type="Gene3D" id="1.10.10.1390">
    <property type="entry name" value="ATP-dependent DNA helicase RecQ"/>
    <property type="match status" value="1"/>
</dbReference>
<dbReference type="GO" id="GO:0003678">
    <property type="term" value="F:DNA helicase activity"/>
    <property type="evidence" value="ECO:0007669"/>
    <property type="project" value="InterPro"/>
</dbReference>
<dbReference type="SMART" id="SM00341">
    <property type="entry name" value="HRDC"/>
    <property type="match status" value="1"/>
</dbReference>
<dbReference type="RefSeq" id="WP_164039854.1">
    <property type="nucleotide sequence ID" value="NZ_JAAGNZ010000001.1"/>
</dbReference>
<keyword evidence="4" id="KW-1185">Reference proteome</keyword>
<dbReference type="GO" id="GO:0003676">
    <property type="term" value="F:nucleic acid binding"/>
    <property type="evidence" value="ECO:0007669"/>
    <property type="project" value="InterPro"/>
</dbReference>
<dbReference type="Gene3D" id="3.40.50.300">
    <property type="entry name" value="P-loop containing nucleotide triphosphate hydrolases"/>
    <property type="match status" value="2"/>
</dbReference>
<dbReference type="CDD" id="cd18809">
    <property type="entry name" value="SF1_C_RecD"/>
    <property type="match status" value="1"/>
</dbReference>
<dbReference type="Proteomes" id="UP000477386">
    <property type="component" value="Unassembled WGS sequence"/>
</dbReference>
<dbReference type="InterPro" id="IPR044876">
    <property type="entry name" value="HRDC_dom_sf"/>
</dbReference>
<dbReference type="SUPFAM" id="SSF47819">
    <property type="entry name" value="HRDC-like"/>
    <property type="match status" value="1"/>
</dbReference>
<proteinExistence type="predicted"/>
<feature type="domain" description="HRDC" evidence="2">
    <location>
        <begin position="622"/>
        <end position="702"/>
    </location>
</feature>
<dbReference type="FunFam" id="3.40.50.300:FF:001498">
    <property type="entry name" value="ATP-dependent DNA helicase"/>
    <property type="match status" value="1"/>
</dbReference>
<dbReference type="InterPro" id="IPR027417">
    <property type="entry name" value="P-loop_NTPase"/>
</dbReference>
<dbReference type="SMART" id="SM00382">
    <property type="entry name" value="AAA"/>
    <property type="match status" value="1"/>
</dbReference>
<dbReference type="PANTHER" id="PTHR47642">
    <property type="entry name" value="ATP-DEPENDENT DNA HELICASE"/>
    <property type="match status" value="1"/>
</dbReference>
<evidence type="ECO:0000259" key="2">
    <source>
        <dbReference type="PROSITE" id="PS50967"/>
    </source>
</evidence>
<dbReference type="GO" id="GO:0000166">
    <property type="term" value="F:nucleotide binding"/>
    <property type="evidence" value="ECO:0007669"/>
    <property type="project" value="InterPro"/>
</dbReference>
<protein>
    <submittedName>
        <fullName evidence="3">AAA family ATPase</fullName>
    </submittedName>
</protein>
<dbReference type="AlphaFoldDB" id="A0A6M0ILF6"/>
<dbReference type="EMBL" id="JAAGNZ010000001">
    <property type="protein sequence ID" value="NEU68231.1"/>
    <property type="molecule type" value="Genomic_DNA"/>
</dbReference>
<evidence type="ECO:0000313" key="4">
    <source>
        <dbReference type="Proteomes" id="UP000477386"/>
    </source>
</evidence>
<feature type="region of interest" description="Disordered" evidence="1">
    <location>
        <begin position="606"/>
        <end position="626"/>
    </location>
</feature>
<dbReference type="Gene3D" id="2.30.30.940">
    <property type="match status" value="1"/>
</dbReference>
<dbReference type="Gene3D" id="1.10.150.80">
    <property type="entry name" value="HRDC domain"/>
    <property type="match status" value="1"/>
</dbReference>
<dbReference type="InterPro" id="IPR010997">
    <property type="entry name" value="HRDC-like_sf"/>
</dbReference>
<name>A0A6M0ILF6_9BACT</name>
<organism evidence="3 4">
    <name type="scientific">Spirosoma agri</name>
    <dbReference type="NCBI Taxonomy" id="1987381"/>
    <lineage>
        <taxon>Bacteria</taxon>
        <taxon>Pseudomonadati</taxon>
        <taxon>Bacteroidota</taxon>
        <taxon>Cytophagia</taxon>
        <taxon>Cytophagales</taxon>
        <taxon>Cytophagaceae</taxon>
        <taxon>Spirosoma</taxon>
    </lineage>
</organism>
<gene>
    <name evidence="3" type="ORF">GK091_15170</name>
</gene>
<feature type="compositionally biased region" description="Polar residues" evidence="1">
    <location>
        <begin position="615"/>
        <end position="625"/>
    </location>
</feature>
<dbReference type="InterPro" id="IPR051055">
    <property type="entry name" value="PIF1_helicase"/>
</dbReference>
<comment type="caution">
    <text evidence="3">The sequence shown here is derived from an EMBL/GenBank/DDBJ whole genome shotgun (WGS) entry which is preliminary data.</text>
</comment>
<feature type="compositionally biased region" description="Basic and acidic residues" evidence="1">
    <location>
        <begin position="697"/>
        <end position="726"/>
    </location>
</feature>
<dbReference type="InterPro" id="IPR003593">
    <property type="entry name" value="AAA+_ATPase"/>
</dbReference>
<dbReference type="Pfam" id="PF00570">
    <property type="entry name" value="HRDC"/>
    <property type="match status" value="1"/>
</dbReference>
<dbReference type="InterPro" id="IPR010285">
    <property type="entry name" value="DNA_helicase_pif1-like_DEAD"/>
</dbReference>
<dbReference type="Pfam" id="PF05970">
    <property type="entry name" value="PIF1"/>
    <property type="match status" value="1"/>
</dbReference>
<sequence length="828" mass="93510">MTVAVNEKLDLATNFVLHTNRNIFLTGKAGTGKTTFLHQIKQSNAKRLAVVAPTGVAAINAGGVTIHSLFQLPFGPLVPGSTQRETRKFNREKINLIRTLDLLVIDEISMVRADVLDGIDEVLRRYRNNTQPFGGVQLLLIGDMQQLPPVIRDDDWALLRPHYDTGYFFGSKALQQTPYVSIELTHIYRQSDERFINLLNSIREKTVTRLQLDELNQHYIPNFQPKDTEGYITLSTHNTTAQQINSQKLESLRTKLHSFTAIVEGDFPTHAYPTEAELDLKVGAQVMFIKNDISRDKLYYNGKIGQVTDMEEGVIFVRSQQDGDEIAVYPADWTNTRYTLDPETKEIKAEPIGKFTQFPLRLAWAITIHKSQGLTFEKAIIDASGAFAHGQVYVALSRCKSLEGLVLRTPIPSHSIKTEQTLEDFHEQVQQQTPTQQHLEESKRTNQEYLLRELFSFERANSLVYRCRRIVNQHLASFPDELHVNLTQLADSIRAKAMDIGNRFQQQLLVYFSSDVLPETNESLQERVRKASAYFQTLLADELLPIIYRCPTDCDNKQARESMLELLDELEKELFSKLRSFESSRNGFSALLYLQARNRAELDFMPERRKIEPQPTETPSDSSSRGGLYGALMKWRNEIAGEHNTSGYMILPQKTVAELARIRPTSTDELLAIKGFGKTKVQQVGADILTIIQAHAARSEERQSAKEPKQKTPKEPKAPKEPKEPKIPSATVTLTLFQSGKTMADIAAERGLSVSTIESHLAKCITSGDLSVDDVLPADRIRAIRSYLETYQPDNLSDVLNAIGDGVTYSEIRFVRNAMRAELGLADE</sequence>
<dbReference type="InterPro" id="IPR029491">
    <property type="entry name" value="Helicase_HTH"/>
</dbReference>
<dbReference type="InterPro" id="IPR002121">
    <property type="entry name" value="HRDC_dom"/>
</dbReference>
<dbReference type="PROSITE" id="PS50967">
    <property type="entry name" value="HRDC"/>
    <property type="match status" value="1"/>
</dbReference>
<evidence type="ECO:0000313" key="3">
    <source>
        <dbReference type="EMBL" id="NEU68231.1"/>
    </source>
</evidence>
<dbReference type="GO" id="GO:0006281">
    <property type="term" value="P:DNA repair"/>
    <property type="evidence" value="ECO:0007669"/>
    <property type="project" value="InterPro"/>
</dbReference>
<dbReference type="PANTHER" id="PTHR47642:SF5">
    <property type="entry name" value="ATP-DEPENDENT DNA HELICASE"/>
    <property type="match status" value="1"/>
</dbReference>
<dbReference type="Pfam" id="PF14493">
    <property type="entry name" value="HTH_40"/>
    <property type="match status" value="1"/>
</dbReference>
<evidence type="ECO:0000256" key="1">
    <source>
        <dbReference type="SAM" id="MobiDB-lite"/>
    </source>
</evidence>
<feature type="region of interest" description="Disordered" evidence="1">
    <location>
        <begin position="697"/>
        <end position="730"/>
    </location>
</feature>
<dbReference type="SUPFAM" id="SSF52540">
    <property type="entry name" value="P-loop containing nucleoside triphosphate hydrolases"/>
    <property type="match status" value="2"/>
</dbReference>